<dbReference type="EMBL" id="JAVFKY010000004">
    <property type="protein sequence ID" value="KAK5578241.1"/>
    <property type="molecule type" value="Genomic_DNA"/>
</dbReference>
<dbReference type="InterPro" id="IPR045242">
    <property type="entry name" value="Syntaxin"/>
</dbReference>
<dbReference type="CDD" id="cd15844">
    <property type="entry name" value="SNARE_syntaxin5"/>
    <property type="match status" value="1"/>
</dbReference>
<comment type="subcellular location">
    <subcellularLocation>
        <location evidence="1">Membrane</location>
        <topology evidence="1">Single-pass type IV membrane protein</topology>
    </subcellularLocation>
</comment>
<feature type="compositionally biased region" description="Low complexity" evidence="8">
    <location>
        <begin position="176"/>
        <end position="185"/>
    </location>
</feature>
<keyword evidence="3" id="KW-0813">Transport</keyword>
<dbReference type="SUPFAM" id="SSF47661">
    <property type="entry name" value="t-snare proteins"/>
    <property type="match status" value="1"/>
</dbReference>
<dbReference type="GO" id="GO:0006888">
    <property type="term" value="P:endoplasmic reticulum to Golgi vesicle-mediated transport"/>
    <property type="evidence" value="ECO:0007669"/>
    <property type="project" value="TreeGrafter"/>
</dbReference>
<evidence type="ECO:0000256" key="3">
    <source>
        <dbReference type="ARBA" id="ARBA00022448"/>
    </source>
</evidence>
<keyword evidence="12" id="KW-1185">Reference proteome</keyword>
<feature type="region of interest" description="Disordered" evidence="8">
    <location>
        <begin position="150"/>
        <end position="201"/>
    </location>
</feature>
<protein>
    <recommendedName>
        <fullName evidence="10">t-SNARE coiled-coil homology domain-containing protein</fullName>
    </recommendedName>
</protein>
<comment type="caution">
    <text evidence="11">The sequence shown here is derived from an EMBL/GenBank/DDBJ whole genome shotgun (WGS) entry which is preliminary data.</text>
</comment>
<proteinExistence type="inferred from homology"/>
<feature type="compositionally biased region" description="Basic and acidic residues" evidence="8">
    <location>
        <begin position="186"/>
        <end position="200"/>
    </location>
</feature>
<dbReference type="Proteomes" id="UP001344447">
    <property type="component" value="Unassembled WGS sequence"/>
</dbReference>
<dbReference type="AlphaFoldDB" id="A0AAN7YTI2"/>
<keyword evidence="4 9" id="KW-0812">Transmembrane</keyword>
<evidence type="ECO:0000256" key="6">
    <source>
        <dbReference type="ARBA" id="ARBA00023054"/>
    </source>
</evidence>
<dbReference type="Gene3D" id="1.20.58.70">
    <property type="match status" value="1"/>
</dbReference>
<evidence type="ECO:0000256" key="4">
    <source>
        <dbReference type="ARBA" id="ARBA00022692"/>
    </source>
</evidence>
<dbReference type="PANTHER" id="PTHR19957">
    <property type="entry name" value="SYNTAXIN"/>
    <property type="match status" value="1"/>
</dbReference>
<evidence type="ECO:0000256" key="9">
    <source>
        <dbReference type="SAM" id="Phobius"/>
    </source>
</evidence>
<evidence type="ECO:0000313" key="12">
    <source>
        <dbReference type="Proteomes" id="UP001344447"/>
    </source>
</evidence>
<dbReference type="GO" id="GO:0000149">
    <property type="term" value="F:SNARE binding"/>
    <property type="evidence" value="ECO:0007669"/>
    <property type="project" value="TreeGrafter"/>
</dbReference>
<dbReference type="GO" id="GO:0006886">
    <property type="term" value="P:intracellular protein transport"/>
    <property type="evidence" value="ECO:0007669"/>
    <property type="project" value="TreeGrafter"/>
</dbReference>
<feature type="region of interest" description="Disordered" evidence="8">
    <location>
        <begin position="1"/>
        <end position="39"/>
    </location>
</feature>
<dbReference type="InterPro" id="IPR010989">
    <property type="entry name" value="SNARE"/>
</dbReference>
<evidence type="ECO:0000256" key="1">
    <source>
        <dbReference type="ARBA" id="ARBA00004211"/>
    </source>
</evidence>
<evidence type="ECO:0000256" key="7">
    <source>
        <dbReference type="ARBA" id="ARBA00023136"/>
    </source>
</evidence>
<sequence length="320" mass="36119">MVYKDRTSEFGNLAETLRHKQEQNGSTAHKGKKQPSQKSQFSYAAAEISRGVYETSEKLIKLTNMAKNTRLFMDSSAQIEELTFIIKQDIQKLNKDLSSLDQYVKSSRQPNKQTGDHSETIVGFLNLKLTNATKDFKDILEVRTESLKQQQEKKDSFSGYSNTFSSPPGSSLEHPSGNSNVSSSKSDIRHRNTTNRDDSALYKYEMEDDDNSNEHSILMPQELMMHTTDYSSSRLRAAENISSTIHQLEGIFTQLANLVSMQGEVIERIDANMDDSLGNISRGHDSLIQTLINVSSNRGLILKIFLVLIIFIVIFVVFFA</sequence>
<reference evidence="11 12" key="1">
    <citation type="submission" date="2023-11" db="EMBL/GenBank/DDBJ databases">
        <title>Dfirmibasis_genome.</title>
        <authorList>
            <person name="Edelbroek B."/>
            <person name="Kjellin J."/>
            <person name="Jerlstrom-Hultqvist J."/>
            <person name="Soderbom F."/>
        </authorList>
    </citation>
    <scope>NUCLEOTIDE SEQUENCE [LARGE SCALE GENOMIC DNA]</scope>
    <source>
        <strain evidence="11 12">TNS-C-14</strain>
    </source>
</reference>
<feature type="domain" description="T-SNARE coiled-coil homology" evidence="10">
    <location>
        <begin position="228"/>
        <end position="290"/>
    </location>
</feature>
<keyword evidence="7 9" id="KW-0472">Membrane</keyword>
<dbReference type="SMART" id="SM00397">
    <property type="entry name" value="t_SNARE"/>
    <property type="match status" value="1"/>
</dbReference>
<dbReference type="InterPro" id="IPR000727">
    <property type="entry name" value="T_SNARE_dom"/>
</dbReference>
<evidence type="ECO:0000256" key="2">
    <source>
        <dbReference type="ARBA" id="ARBA00009063"/>
    </source>
</evidence>
<organism evidence="11 12">
    <name type="scientific">Dictyostelium firmibasis</name>
    <dbReference type="NCBI Taxonomy" id="79012"/>
    <lineage>
        <taxon>Eukaryota</taxon>
        <taxon>Amoebozoa</taxon>
        <taxon>Evosea</taxon>
        <taxon>Eumycetozoa</taxon>
        <taxon>Dictyostelia</taxon>
        <taxon>Dictyosteliales</taxon>
        <taxon>Dictyosteliaceae</taxon>
        <taxon>Dictyostelium</taxon>
    </lineage>
</organism>
<evidence type="ECO:0000259" key="10">
    <source>
        <dbReference type="PROSITE" id="PS50192"/>
    </source>
</evidence>
<dbReference type="GO" id="GO:0048278">
    <property type="term" value="P:vesicle docking"/>
    <property type="evidence" value="ECO:0007669"/>
    <property type="project" value="TreeGrafter"/>
</dbReference>
<dbReference type="GO" id="GO:0031201">
    <property type="term" value="C:SNARE complex"/>
    <property type="evidence" value="ECO:0007669"/>
    <property type="project" value="TreeGrafter"/>
</dbReference>
<keyword evidence="6" id="KW-0175">Coiled coil</keyword>
<evidence type="ECO:0000256" key="8">
    <source>
        <dbReference type="SAM" id="MobiDB-lite"/>
    </source>
</evidence>
<dbReference type="GO" id="GO:0005484">
    <property type="term" value="F:SNAP receptor activity"/>
    <property type="evidence" value="ECO:0007669"/>
    <property type="project" value="TreeGrafter"/>
</dbReference>
<dbReference type="GO" id="GO:0006906">
    <property type="term" value="P:vesicle fusion"/>
    <property type="evidence" value="ECO:0007669"/>
    <property type="project" value="TreeGrafter"/>
</dbReference>
<evidence type="ECO:0000313" key="11">
    <source>
        <dbReference type="EMBL" id="KAK5578241.1"/>
    </source>
</evidence>
<dbReference type="PROSITE" id="PS50192">
    <property type="entry name" value="T_SNARE"/>
    <property type="match status" value="1"/>
</dbReference>
<name>A0AAN7YTI2_9MYCE</name>
<accession>A0AAN7YTI2</accession>
<feature type="transmembrane region" description="Helical" evidence="9">
    <location>
        <begin position="300"/>
        <end position="319"/>
    </location>
</feature>
<feature type="compositionally biased region" description="Polar residues" evidence="8">
    <location>
        <begin position="158"/>
        <end position="169"/>
    </location>
</feature>
<gene>
    <name evidence="11" type="ORF">RB653_003194</name>
</gene>
<dbReference type="PANTHER" id="PTHR19957:SF3">
    <property type="entry name" value="SYNTAXIN-5"/>
    <property type="match status" value="1"/>
</dbReference>
<dbReference type="GO" id="GO:0000139">
    <property type="term" value="C:Golgi membrane"/>
    <property type="evidence" value="ECO:0007669"/>
    <property type="project" value="TreeGrafter"/>
</dbReference>
<dbReference type="Pfam" id="PF05739">
    <property type="entry name" value="SNARE"/>
    <property type="match status" value="1"/>
</dbReference>
<evidence type="ECO:0000256" key="5">
    <source>
        <dbReference type="ARBA" id="ARBA00022989"/>
    </source>
</evidence>
<keyword evidence="5 9" id="KW-1133">Transmembrane helix</keyword>
<comment type="similarity">
    <text evidence="2">Belongs to the syntaxin family.</text>
</comment>